<proteinExistence type="predicted"/>
<feature type="coiled-coil region" evidence="1">
    <location>
        <begin position="25"/>
        <end position="66"/>
    </location>
</feature>
<comment type="caution">
    <text evidence="4">The sequence shown here is derived from an EMBL/GenBank/DDBJ whole genome shotgun (WGS) entry which is preliminary data.</text>
</comment>
<sequence length="442" mass="49111">MRMKKHFVVPIPGALGLLIVLALASTVFAQERSDIERQLQQLEQEAQALDKNIQSTQGEVRTLDSEVKTMDAEVKRRQLEIRRLALAVQKTGMQIKQKNDGVTLLTAKIVTSRGALAGSLFLLSAHEEDDGLSILLKHRSLSDFFNSVHSLERVQSDIQDTLTEFKDGRTTLEREKTELEEVREEQQGLQSLQEVERRFLAQKKAEKDELLRLTKGREAIFQQLLKTKKRDIASLKSQLFYLEKTGVTAEDAVALADQAAKRTGIRTAFLLALLEVETGKQFEDGVITVGTNLGTGNWKRDLYDCYINIGKRASAEAEKRAFFAITEGLGLNPDTMPVSRRPNYGCGGAMGPAQFLPTTWRRFETRVGNLTGHVPPNPWSVEDAFTAAALFLADSGAATQTTTGEIRAAKTYISGSPSCTKYICQSYSSRIISLARDIDKIL</sequence>
<keyword evidence="2" id="KW-0732">Signal</keyword>
<dbReference type="InterPro" id="IPR023346">
    <property type="entry name" value="Lysozyme-like_dom_sf"/>
</dbReference>
<dbReference type="EMBL" id="MHQN01000025">
    <property type="protein sequence ID" value="OHA03053.1"/>
    <property type="molecule type" value="Genomic_DNA"/>
</dbReference>
<evidence type="ECO:0000313" key="5">
    <source>
        <dbReference type="Proteomes" id="UP000177177"/>
    </source>
</evidence>
<dbReference type="Proteomes" id="UP000177177">
    <property type="component" value="Unassembled WGS sequence"/>
</dbReference>
<feature type="coiled-coil region" evidence="1">
    <location>
        <begin position="165"/>
        <end position="192"/>
    </location>
</feature>
<reference evidence="4 5" key="1">
    <citation type="journal article" date="2016" name="Nat. Commun.">
        <title>Thousands of microbial genomes shed light on interconnected biogeochemical processes in an aquifer system.</title>
        <authorList>
            <person name="Anantharaman K."/>
            <person name="Brown C.T."/>
            <person name="Hug L.A."/>
            <person name="Sharon I."/>
            <person name="Castelle C.J."/>
            <person name="Probst A.J."/>
            <person name="Thomas B.C."/>
            <person name="Singh A."/>
            <person name="Wilkins M.J."/>
            <person name="Karaoz U."/>
            <person name="Brodie E.L."/>
            <person name="Williams K.H."/>
            <person name="Hubbard S.S."/>
            <person name="Banfield J.F."/>
        </authorList>
    </citation>
    <scope>NUCLEOTIDE SEQUENCE [LARGE SCALE GENOMIC DNA]</scope>
</reference>
<name>A0A1G2KUL5_9BACT</name>
<keyword evidence="1" id="KW-0175">Coiled coil</keyword>
<dbReference type="InterPro" id="IPR031304">
    <property type="entry name" value="SLT_2"/>
</dbReference>
<accession>A0A1G2KUL5</accession>
<feature type="chain" id="PRO_5009583458" description="Transglycosylase SLT domain-containing protein" evidence="2">
    <location>
        <begin position="30"/>
        <end position="442"/>
    </location>
</feature>
<dbReference type="SUPFAM" id="SSF53955">
    <property type="entry name" value="Lysozyme-like"/>
    <property type="match status" value="1"/>
</dbReference>
<evidence type="ECO:0000259" key="3">
    <source>
        <dbReference type="Pfam" id="PF13406"/>
    </source>
</evidence>
<dbReference type="Pfam" id="PF13406">
    <property type="entry name" value="SLT_2"/>
    <property type="match status" value="1"/>
</dbReference>
<evidence type="ECO:0000256" key="1">
    <source>
        <dbReference type="SAM" id="Coils"/>
    </source>
</evidence>
<evidence type="ECO:0000313" key="4">
    <source>
        <dbReference type="EMBL" id="OHA03053.1"/>
    </source>
</evidence>
<dbReference type="Gene3D" id="6.10.250.3150">
    <property type="match status" value="1"/>
</dbReference>
<feature type="domain" description="Transglycosylase SLT" evidence="3">
    <location>
        <begin position="254"/>
        <end position="403"/>
    </location>
</feature>
<gene>
    <name evidence="4" type="ORF">A3C92_00595</name>
</gene>
<evidence type="ECO:0000256" key="2">
    <source>
        <dbReference type="SAM" id="SignalP"/>
    </source>
</evidence>
<dbReference type="AlphaFoldDB" id="A0A1G2KUL5"/>
<feature type="signal peptide" evidence="2">
    <location>
        <begin position="1"/>
        <end position="29"/>
    </location>
</feature>
<organism evidence="4 5">
    <name type="scientific">Candidatus Sungbacteria bacterium RIFCSPHIGHO2_02_FULL_53_17</name>
    <dbReference type="NCBI Taxonomy" id="1802275"/>
    <lineage>
        <taxon>Bacteria</taxon>
        <taxon>Candidatus Sungiibacteriota</taxon>
    </lineage>
</organism>
<protein>
    <recommendedName>
        <fullName evidence="3">Transglycosylase SLT domain-containing protein</fullName>
    </recommendedName>
</protein>